<dbReference type="SMR" id="A0A0B1P2N4"/>
<sequence>MRVFLQLAILGLATEFSFANNWFTRAVYNKWHETELERWLSDHNIPYPSSADRKDLEKIISENWDSKINQPYTDWDVNQLSSYLKEKGVEIKDSTAESKDGLISRVKNIWSEKVDQSENSWSDIKDWIFDGWSDSALKAFADKHGIPVPQTQTQKRETVLQALRSNYDTVASKLGQSVSYPGNWLYDSWSDSDLKEWLDSHGIPAPQTSTRDKLIASVRRNSRIASLKARNAQASATKSAASVSETLSDKILESWSDSKLKEILDKNGVNVPQGSKTSELLALARKYRAKLLDDTAGSTAKNVVGKLGDTFGAATSSVEDQYSKATDDAQLKAQTAFDTAIGTWSDSRLKAYLDSRGVPVPQGGKRDEILAAVRLNRYKAANGWSAWTFDTWSTENLKKFLASSGNKASEQIGNTVGASRDQLLSAAQDVYTTASRSSGSTFASITSYLSLQTDTAKDSVFDTWSESELKNYLDSYGVPVPQGSKKNALIAWARNQRNYFQYGTTTPQGTLWVKLQNGASWAWDQVSAGRKQAEIAADTVKEKATYASNRADEAAQVAGDKIKEEL</sequence>
<dbReference type="Pfam" id="PF10281">
    <property type="entry name" value="Ish1"/>
    <property type="match status" value="6"/>
</dbReference>
<dbReference type="AlphaFoldDB" id="A0A0B1P2N4"/>
<feature type="chain" id="PRO_5002079679" evidence="1">
    <location>
        <begin position="20"/>
        <end position="566"/>
    </location>
</feature>
<reference evidence="2 3" key="1">
    <citation type="journal article" date="2014" name="BMC Genomics">
        <title>Adaptive genomic structural variation in the grape powdery mildew pathogen, Erysiphe necator.</title>
        <authorList>
            <person name="Jones L."/>
            <person name="Riaz S."/>
            <person name="Morales-Cruz A."/>
            <person name="Amrine K.C."/>
            <person name="McGuire B."/>
            <person name="Gubler W.D."/>
            <person name="Walker M.A."/>
            <person name="Cantu D."/>
        </authorList>
    </citation>
    <scope>NUCLEOTIDE SEQUENCE [LARGE SCALE GENOMIC DNA]</scope>
    <source>
        <strain evidence="3">c</strain>
    </source>
</reference>
<evidence type="ECO:0000313" key="2">
    <source>
        <dbReference type="EMBL" id="KHJ31595.1"/>
    </source>
</evidence>
<proteinExistence type="predicted"/>
<evidence type="ECO:0000256" key="1">
    <source>
        <dbReference type="SAM" id="SignalP"/>
    </source>
</evidence>
<gene>
    <name evidence="2" type="ORF">EV44_g0126</name>
</gene>
<protein>
    <submittedName>
        <fullName evidence="2">Putative msc1 protein</fullName>
    </submittedName>
</protein>
<dbReference type="EMBL" id="JNVN01002748">
    <property type="protein sequence ID" value="KHJ31595.1"/>
    <property type="molecule type" value="Genomic_DNA"/>
</dbReference>
<organism evidence="2 3">
    <name type="scientific">Uncinula necator</name>
    <name type="common">Grape powdery mildew</name>
    <dbReference type="NCBI Taxonomy" id="52586"/>
    <lineage>
        <taxon>Eukaryota</taxon>
        <taxon>Fungi</taxon>
        <taxon>Dikarya</taxon>
        <taxon>Ascomycota</taxon>
        <taxon>Pezizomycotina</taxon>
        <taxon>Leotiomycetes</taxon>
        <taxon>Erysiphales</taxon>
        <taxon>Erysiphaceae</taxon>
        <taxon>Erysiphe</taxon>
    </lineage>
</organism>
<dbReference type="HOGENOM" id="CLU_022672_1_0_1"/>
<dbReference type="InterPro" id="IPR018803">
    <property type="entry name" value="Ish1/Msc1-like"/>
</dbReference>
<evidence type="ECO:0000313" key="3">
    <source>
        <dbReference type="Proteomes" id="UP000030854"/>
    </source>
</evidence>
<dbReference type="STRING" id="52586.A0A0B1P2N4"/>
<feature type="signal peptide" evidence="1">
    <location>
        <begin position="1"/>
        <end position="19"/>
    </location>
</feature>
<dbReference type="OMA" id="WTFDTWN"/>
<dbReference type="Proteomes" id="UP000030854">
    <property type="component" value="Unassembled WGS sequence"/>
</dbReference>
<accession>A0A0B1P2N4</accession>
<name>A0A0B1P2N4_UNCNE</name>
<keyword evidence="1" id="KW-0732">Signal</keyword>
<keyword evidence="3" id="KW-1185">Reference proteome</keyword>
<comment type="caution">
    <text evidence="2">The sequence shown here is derived from an EMBL/GenBank/DDBJ whole genome shotgun (WGS) entry which is preliminary data.</text>
</comment>